<dbReference type="HOGENOM" id="CLU_844740_0_0_1"/>
<evidence type="ECO:0000313" key="2">
    <source>
        <dbReference type="EMBL" id="EJU03909.1"/>
    </source>
</evidence>
<dbReference type="GeneID" id="63683255"/>
<feature type="compositionally biased region" description="Polar residues" evidence="1">
    <location>
        <begin position="1"/>
        <end position="11"/>
    </location>
</feature>
<evidence type="ECO:0000313" key="3">
    <source>
        <dbReference type="Proteomes" id="UP000030653"/>
    </source>
</evidence>
<sequence>MASTRSLTSSRPPTTTPQPPPPPPAPAIGQLKTPQDQAVQAVSSALGELGSRLGALSGFGRQEPAGAPGQEKKPEEGEKEKGEQDYNPYTGAPLRKLVPLQSPVTSPSSSGLASPSSEPGKNAEPSLSQQLWAHLALVRKLQAELAQQHIEMENVTGRWSGEGLGLGEKGEKVDKVVDLGARGAAKNMGDEKEKEKEREKEKEKEREREREERGKQRQEAVKAIMSKLDELSRAVTAYHGTVTPSLDLTPLNAGRQRSQTLSHAITHADGALSDTALSEIGSSPPRRAGDDNMLGFRGMTMTRREGTNGRMVSDEFGESPAVGYGFDSA</sequence>
<organism evidence="2 3">
    <name type="scientific">Dacryopinax primogenitus (strain DJM 731)</name>
    <name type="common">Brown rot fungus</name>
    <dbReference type="NCBI Taxonomy" id="1858805"/>
    <lineage>
        <taxon>Eukaryota</taxon>
        <taxon>Fungi</taxon>
        <taxon>Dikarya</taxon>
        <taxon>Basidiomycota</taxon>
        <taxon>Agaricomycotina</taxon>
        <taxon>Dacrymycetes</taxon>
        <taxon>Dacrymycetales</taxon>
        <taxon>Dacrymycetaceae</taxon>
        <taxon>Dacryopinax</taxon>
    </lineage>
</organism>
<gene>
    <name evidence="2" type="ORF">DACRYDRAFT_106069</name>
</gene>
<feature type="compositionally biased region" description="Basic and acidic residues" evidence="1">
    <location>
        <begin position="188"/>
        <end position="218"/>
    </location>
</feature>
<reference evidence="2 3" key="1">
    <citation type="journal article" date="2012" name="Science">
        <title>The Paleozoic origin of enzymatic lignin decomposition reconstructed from 31 fungal genomes.</title>
        <authorList>
            <person name="Floudas D."/>
            <person name="Binder M."/>
            <person name="Riley R."/>
            <person name="Barry K."/>
            <person name="Blanchette R.A."/>
            <person name="Henrissat B."/>
            <person name="Martinez A.T."/>
            <person name="Otillar R."/>
            <person name="Spatafora J.W."/>
            <person name="Yadav J.S."/>
            <person name="Aerts A."/>
            <person name="Benoit I."/>
            <person name="Boyd A."/>
            <person name="Carlson A."/>
            <person name="Copeland A."/>
            <person name="Coutinho P.M."/>
            <person name="de Vries R.P."/>
            <person name="Ferreira P."/>
            <person name="Findley K."/>
            <person name="Foster B."/>
            <person name="Gaskell J."/>
            <person name="Glotzer D."/>
            <person name="Gorecki P."/>
            <person name="Heitman J."/>
            <person name="Hesse C."/>
            <person name="Hori C."/>
            <person name="Igarashi K."/>
            <person name="Jurgens J.A."/>
            <person name="Kallen N."/>
            <person name="Kersten P."/>
            <person name="Kohler A."/>
            <person name="Kuees U."/>
            <person name="Kumar T.K.A."/>
            <person name="Kuo A."/>
            <person name="LaButti K."/>
            <person name="Larrondo L.F."/>
            <person name="Lindquist E."/>
            <person name="Ling A."/>
            <person name="Lombard V."/>
            <person name="Lucas S."/>
            <person name="Lundell T."/>
            <person name="Martin R."/>
            <person name="McLaughlin D.J."/>
            <person name="Morgenstern I."/>
            <person name="Morin E."/>
            <person name="Murat C."/>
            <person name="Nagy L.G."/>
            <person name="Nolan M."/>
            <person name="Ohm R.A."/>
            <person name="Patyshakuliyeva A."/>
            <person name="Rokas A."/>
            <person name="Ruiz-Duenas F.J."/>
            <person name="Sabat G."/>
            <person name="Salamov A."/>
            <person name="Samejima M."/>
            <person name="Schmutz J."/>
            <person name="Slot J.C."/>
            <person name="St John F."/>
            <person name="Stenlid J."/>
            <person name="Sun H."/>
            <person name="Sun S."/>
            <person name="Syed K."/>
            <person name="Tsang A."/>
            <person name="Wiebenga A."/>
            <person name="Young D."/>
            <person name="Pisabarro A."/>
            <person name="Eastwood D.C."/>
            <person name="Martin F."/>
            <person name="Cullen D."/>
            <person name="Grigoriev I.V."/>
            <person name="Hibbett D.S."/>
        </authorList>
    </citation>
    <scope>NUCLEOTIDE SEQUENCE [LARGE SCALE GENOMIC DNA]</scope>
    <source>
        <strain evidence="2 3">DJM-731 SS1</strain>
    </source>
</reference>
<feature type="compositionally biased region" description="Low complexity" evidence="1">
    <location>
        <begin position="102"/>
        <end position="119"/>
    </location>
</feature>
<feature type="compositionally biased region" description="Pro residues" evidence="1">
    <location>
        <begin position="14"/>
        <end position="26"/>
    </location>
</feature>
<proteinExistence type="predicted"/>
<feature type="region of interest" description="Disordered" evidence="1">
    <location>
        <begin position="1"/>
        <end position="127"/>
    </location>
</feature>
<protein>
    <submittedName>
        <fullName evidence="2">Uncharacterized protein</fullName>
    </submittedName>
</protein>
<feature type="region of interest" description="Disordered" evidence="1">
    <location>
        <begin position="178"/>
        <end position="218"/>
    </location>
</feature>
<evidence type="ECO:0000256" key="1">
    <source>
        <dbReference type="SAM" id="MobiDB-lite"/>
    </source>
</evidence>
<feature type="region of interest" description="Disordered" evidence="1">
    <location>
        <begin position="309"/>
        <end position="329"/>
    </location>
</feature>
<dbReference type="OrthoDB" id="2537650at2759"/>
<dbReference type="EMBL" id="JH795859">
    <property type="protein sequence ID" value="EJU03909.1"/>
    <property type="molecule type" value="Genomic_DNA"/>
</dbReference>
<dbReference type="Proteomes" id="UP000030653">
    <property type="component" value="Unassembled WGS sequence"/>
</dbReference>
<accession>M5G5E8</accession>
<feature type="compositionally biased region" description="Polar residues" evidence="1">
    <location>
        <begin position="32"/>
        <end position="43"/>
    </location>
</feature>
<feature type="compositionally biased region" description="Basic and acidic residues" evidence="1">
    <location>
        <begin position="70"/>
        <end position="84"/>
    </location>
</feature>
<dbReference type="AlphaFoldDB" id="M5G5E8"/>
<keyword evidence="3" id="KW-1185">Reference proteome</keyword>
<dbReference type="RefSeq" id="XP_040630803.1">
    <property type="nucleotide sequence ID" value="XM_040768193.1"/>
</dbReference>
<name>M5G5E8_DACPD</name>